<name>A0A5J4UVT0_9EUKA</name>
<evidence type="ECO:0008006" key="4">
    <source>
        <dbReference type="Google" id="ProtNLM"/>
    </source>
</evidence>
<dbReference type="Proteomes" id="UP000324800">
    <property type="component" value="Unassembled WGS sequence"/>
</dbReference>
<sequence>MEIQEGQHLLQTAQFRAKQGLLEQNRQKFRRHLLFNSSEIPFVNPKWKRNEEGHFSEVKTQAQILLLSQTGQRYISTRLNRFIQTLGVQNATANSIRHASSTELAAQGFDGRTINVLTHHIPDSKMNQKFYIFAVNREQDSIAFSLVQNHGEKQATQIVSKQRGGSRVSEASPLSLPIISTKPIVEAESPNDHESAKVQNSQMQKDEQDAEPQDEVQDSSMTKDSDRATTAGAQK</sequence>
<accession>A0A5J4UVT0</accession>
<dbReference type="EMBL" id="SNRW01012342">
    <property type="protein sequence ID" value="KAA6373951.1"/>
    <property type="molecule type" value="Genomic_DNA"/>
</dbReference>
<evidence type="ECO:0000313" key="3">
    <source>
        <dbReference type="Proteomes" id="UP000324800"/>
    </source>
</evidence>
<organism evidence="2 3">
    <name type="scientific">Streblomastix strix</name>
    <dbReference type="NCBI Taxonomy" id="222440"/>
    <lineage>
        <taxon>Eukaryota</taxon>
        <taxon>Metamonada</taxon>
        <taxon>Preaxostyla</taxon>
        <taxon>Oxymonadida</taxon>
        <taxon>Streblomastigidae</taxon>
        <taxon>Streblomastix</taxon>
    </lineage>
</organism>
<feature type="compositionally biased region" description="Acidic residues" evidence="1">
    <location>
        <begin position="208"/>
        <end position="217"/>
    </location>
</feature>
<gene>
    <name evidence="2" type="ORF">EZS28_030522</name>
</gene>
<comment type="caution">
    <text evidence="2">The sequence shown here is derived from an EMBL/GenBank/DDBJ whole genome shotgun (WGS) entry which is preliminary data.</text>
</comment>
<reference evidence="2 3" key="1">
    <citation type="submission" date="2019-03" db="EMBL/GenBank/DDBJ databases">
        <title>Single cell metagenomics reveals metabolic interactions within the superorganism composed of flagellate Streblomastix strix and complex community of Bacteroidetes bacteria on its surface.</title>
        <authorList>
            <person name="Treitli S.C."/>
            <person name="Kolisko M."/>
            <person name="Husnik F."/>
            <person name="Keeling P."/>
            <person name="Hampl V."/>
        </authorList>
    </citation>
    <scope>NUCLEOTIDE SEQUENCE [LARGE SCALE GENOMIC DNA]</scope>
    <source>
        <strain evidence="2">ST1C</strain>
    </source>
</reference>
<proteinExistence type="predicted"/>
<protein>
    <recommendedName>
        <fullName evidence="4">Tyr recombinase domain-containing protein</fullName>
    </recommendedName>
</protein>
<evidence type="ECO:0000256" key="1">
    <source>
        <dbReference type="SAM" id="MobiDB-lite"/>
    </source>
</evidence>
<evidence type="ECO:0000313" key="2">
    <source>
        <dbReference type="EMBL" id="KAA6373951.1"/>
    </source>
</evidence>
<dbReference type="AlphaFoldDB" id="A0A5J4UVT0"/>
<feature type="region of interest" description="Disordered" evidence="1">
    <location>
        <begin position="179"/>
        <end position="235"/>
    </location>
</feature>